<dbReference type="eggNOG" id="COG3291">
    <property type="taxonomic scope" value="Bacteria"/>
</dbReference>
<reference evidence="4 5" key="1">
    <citation type="journal article" date="2011" name="Stand. Genomic Sci.">
        <title>Complete genome sequence of Marivirga tractuosa type strain (H-43).</title>
        <authorList>
            <person name="Pagani I."/>
            <person name="Chertkov O."/>
            <person name="Lapidus A."/>
            <person name="Lucas S."/>
            <person name="Del Rio T.G."/>
            <person name="Tice H."/>
            <person name="Copeland A."/>
            <person name="Cheng J.F."/>
            <person name="Nolan M."/>
            <person name="Saunders E."/>
            <person name="Pitluck S."/>
            <person name="Held B."/>
            <person name="Goodwin L."/>
            <person name="Liolios K."/>
            <person name="Ovchinikova G."/>
            <person name="Ivanova N."/>
            <person name="Mavromatis K."/>
            <person name="Pati A."/>
            <person name="Chen A."/>
            <person name="Palaniappan K."/>
            <person name="Land M."/>
            <person name="Hauser L."/>
            <person name="Jeffries C.D."/>
            <person name="Detter J.C."/>
            <person name="Han C."/>
            <person name="Tapia R."/>
            <person name="Ngatchou-Djao O.D."/>
            <person name="Rohde M."/>
            <person name="Goker M."/>
            <person name="Spring S."/>
            <person name="Sikorski J."/>
            <person name="Woyke T."/>
            <person name="Bristow J."/>
            <person name="Eisen J.A."/>
            <person name="Markowitz V."/>
            <person name="Hugenholtz P."/>
            <person name="Klenk H.P."/>
            <person name="Kyrpides N.C."/>
        </authorList>
    </citation>
    <scope>NUCLEOTIDE SEQUENCE [LARGE SCALE GENOMIC DNA]</scope>
    <source>
        <strain evidence="5">ATCC 23168 / DSM 4126 / NBRC 15989 / NCIMB 1408 / VKM B-1430 / H-43</strain>
    </source>
</reference>
<dbReference type="GO" id="GO:0009055">
    <property type="term" value="F:electron transfer activity"/>
    <property type="evidence" value="ECO:0007669"/>
    <property type="project" value="InterPro"/>
</dbReference>
<feature type="domain" description="Cytochrome c" evidence="3">
    <location>
        <begin position="197"/>
        <end position="262"/>
    </location>
</feature>
<dbReference type="InterPro" id="IPR009056">
    <property type="entry name" value="Cyt_c-like_dom"/>
</dbReference>
<dbReference type="OrthoDB" id="1524994at2"/>
<dbReference type="PROSITE" id="PS51257">
    <property type="entry name" value="PROKAR_LIPOPROTEIN"/>
    <property type="match status" value="1"/>
</dbReference>
<name>E4TPT8_MARTH</name>
<dbReference type="EMBL" id="CP002349">
    <property type="protein sequence ID" value="ADR23625.1"/>
    <property type="molecule type" value="Genomic_DNA"/>
</dbReference>
<gene>
    <name evidence="4" type="ordered locus">Ftrac_3656</name>
</gene>
<dbReference type="Pfam" id="PF13442">
    <property type="entry name" value="Cytochrome_CBB3"/>
    <property type="match status" value="1"/>
</dbReference>
<dbReference type="GO" id="GO:0046872">
    <property type="term" value="F:metal ion binding"/>
    <property type="evidence" value="ECO:0007669"/>
    <property type="project" value="UniProtKB-KW"/>
</dbReference>
<dbReference type="eggNOG" id="COG2010">
    <property type="taxonomic scope" value="Bacteria"/>
</dbReference>
<dbReference type="KEGG" id="mtt:Ftrac_3656"/>
<dbReference type="HOGENOM" id="CLU_1033658_0_0_10"/>
<protein>
    <recommendedName>
        <fullName evidence="3">Cytochrome c domain-containing protein</fullName>
    </recommendedName>
</protein>
<dbReference type="Proteomes" id="UP000008720">
    <property type="component" value="Chromosome"/>
</dbReference>
<keyword evidence="5" id="KW-1185">Reference proteome</keyword>
<evidence type="ECO:0000259" key="3">
    <source>
        <dbReference type="Pfam" id="PF13442"/>
    </source>
</evidence>
<evidence type="ECO:0000256" key="2">
    <source>
        <dbReference type="ARBA" id="ARBA00023004"/>
    </source>
</evidence>
<evidence type="ECO:0000313" key="5">
    <source>
        <dbReference type="Proteomes" id="UP000008720"/>
    </source>
</evidence>
<dbReference type="AlphaFoldDB" id="E4TPT8"/>
<dbReference type="STRING" id="643867.Ftrac_3656"/>
<dbReference type="GO" id="GO:0020037">
    <property type="term" value="F:heme binding"/>
    <property type="evidence" value="ECO:0007669"/>
    <property type="project" value="InterPro"/>
</dbReference>
<keyword evidence="2" id="KW-0408">Iron</keyword>
<evidence type="ECO:0000313" key="4">
    <source>
        <dbReference type="EMBL" id="ADR23625.1"/>
    </source>
</evidence>
<organism evidence="4 5">
    <name type="scientific">Marivirga tractuosa (strain ATCC 23168 / DSM 4126 / NBRC 15989 / NCIMB 1408 / VKM B-1430 / H-43)</name>
    <name type="common">Microscilla tractuosa</name>
    <name type="synonym">Flexibacter tractuosus</name>
    <dbReference type="NCBI Taxonomy" id="643867"/>
    <lineage>
        <taxon>Bacteria</taxon>
        <taxon>Pseudomonadati</taxon>
        <taxon>Bacteroidota</taxon>
        <taxon>Cytophagia</taxon>
        <taxon>Cytophagales</taxon>
        <taxon>Marivirgaceae</taxon>
        <taxon>Marivirga</taxon>
    </lineage>
</organism>
<accession>E4TPT8</accession>
<evidence type="ECO:0000256" key="1">
    <source>
        <dbReference type="ARBA" id="ARBA00022723"/>
    </source>
</evidence>
<keyword evidence="1" id="KW-0479">Metal-binding</keyword>
<proteinExistence type="predicted"/>
<sequence length="269" mass="28778">MHMKFSRILLIISLFIFFGGCEYERIAGPNGDCDASSFELIIESVKNTACNEAAGEIELSVTGDIEVEYKLNDGDFTEDPVFTSLSAGNYSVQARSISSNCVSEQIEVTIDNIDGLQISVAEKDNSNCGDNTGKIIVEQQGGVEPIEYIINENEIQGSPEFTGLSNGNYTIVARDANGCEAEISGIEILSGISFNNDIKAIISANCAISGCHNGTQSPNFTIDNNIIQNASRIKTRTGNGSMPPAGRPDLSNDEIQAIACWVDDGALNN</sequence>